<organism evidence="1 2">
    <name type="scientific">Sclerotinia sclerotiorum (strain ATCC 18683 / 1980 / Ss-1)</name>
    <name type="common">White mold</name>
    <name type="synonym">Whetzelinia sclerotiorum</name>
    <dbReference type="NCBI Taxonomy" id="665079"/>
    <lineage>
        <taxon>Eukaryota</taxon>
        <taxon>Fungi</taxon>
        <taxon>Dikarya</taxon>
        <taxon>Ascomycota</taxon>
        <taxon>Pezizomycotina</taxon>
        <taxon>Leotiomycetes</taxon>
        <taxon>Helotiales</taxon>
        <taxon>Sclerotiniaceae</taxon>
        <taxon>Sclerotinia</taxon>
    </lineage>
</organism>
<dbReference type="RefSeq" id="XP_001585292.1">
    <property type="nucleotide sequence ID" value="XM_001585242.1"/>
</dbReference>
<dbReference type="EMBL" id="CH476647">
    <property type="protein sequence ID" value="EDN99001.1"/>
    <property type="molecule type" value="Genomic_DNA"/>
</dbReference>
<accession>A7F8D0</accession>
<evidence type="ECO:0000313" key="1">
    <source>
        <dbReference type="EMBL" id="EDN99001.1"/>
    </source>
</evidence>
<reference evidence="2" key="1">
    <citation type="journal article" date="2011" name="PLoS Genet.">
        <title>Genomic analysis of the necrotrophic fungal pathogens Sclerotinia sclerotiorum and Botrytis cinerea.</title>
        <authorList>
            <person name="Amselem J."/>
            <person name="Cuomo C.A."/>
            <person name="van Kan J.A."/>
            <person name="Viaud M."/>
            <person name="Benito E.P."/>
            <person name="Couloux A."/>
            <person name="Coutinho P.M."/>
            <person name="de Vries R.P."/>
            <person name="Dyer P.S."/>
            <person name="Fillinger S."/>
            <person name="Fournier E."/>
            <person name="Gout L."/>
            <person name="Hahn M."/>
            <person name="Kohn L."/>
            <person name="Lapalu N."/>
            <person name="Plummer K.M."/>
            <person name="Pradier J.M."/>
            <person name="Quevillon E."/>
            <person name="Sharon A."/>
            <person name="Simon A."/>
            <person name="ten Have A."/>
            <person name="Tudzynski B."/>
            <person name="Tudzynski P."/>
            <person name="Wincker P."/>
            <person name="Andrew M."/>
            <person name="Anthouard V."/>
            <person name="Beever R.E."/>
            <person name="Beffa R."/>
            <person name="Benoit I."/>
            <person name="Bouzid O."/>
            <person name="Brault B."/>
            <person name="Chen Z."/>
            <person name="Choquer M."/>
            <person name="Collemare J."/>
            <person name="Cotton P."/>
            <person name="Danchin E.G."/>
            <person name="Da Silva C."/>
            <person name="Gautier A."/>
            <person name="Giraud C."/>
            <person name="Giraud T."/>
            <person name="Gonzalez C."/>
            <person name="Grossetete S."/>
            <person name="Guldener U."/>
            <person name="Henrissat B."/>
            <person name="Howlett B.J."/>
            <person name="Kodira C."/>
            <person name="Kretschmer M."/>
            <person name="Lappartient A."/>
            <person name="Leroch M."/>
            <person name="Levis C."/>
            <person name="Mauceli E."/>
            <person name="Neuveglise C."/>
            <person name="Oeser B."/>
            <person name="Pearson M."/>
            <person name="Poulain J."/>
            <person name="Poussereau N."/>
            <person name="Quesneville H."/>
            <person name="Rascle C."/>
            <person name="Schumacher J."/>
            <person name="Segurens B."/>
            <person name="Sexton A."/>
            <person name="Silva E."/>
            <person name="Sirven C."/>
            <person name="Soanes D.M."/>
            <person name="Talbot N.J."/>
            <person name="Templeton M."/>
            <person name="Yandava C."/>
            <person name="Yarden O."/>
            <person name="Zeng Q."/>
            <person name="Rollins J.A."/>
            <person name="Lebrun M.H."/>
            <person name="Dickman M."/>
        </authorList>
    </citation>
    <scope>NUCLEOTIDE SEQUENCE [LARGE SCALE GENOMIC DNA]</scope>
    <source>
        <strain evidence="2">ATCC 18683 / 1980 / Ss-1</strain>
    </source>
</reference>
<name>A7F8D0_SCLS1</name>
<dbReference type="Proteomes" id="UP000001312">
    <property type="component" value="Unassembled WGS sequence"/>
</dbReference>
<sequence>MSEIWLEIITGNPLLRLEGSTAVIEGMKGLPSASFGFGQWLIYEFTLPDIRD</sequence>
<dbReference type="AlphaFoldDB" id="A7F8D0"/>
<dbReference type="HOGENOM" id="CLU_3088707_0_0_1"/>
<keyword evidence="2" id="KW-1185">Reference proteome</keyword>
<evidence type="ECO:0000313" key="2">
    <source>
        <dbReference type="Proteomes" id="UP000001312"/>
    </source>
</evidence>
<dbReference type="GeneID" id="5481285"/>
<protein>
    <submittedName>
        <fullName evidence="1">Uncharacterized protein</fullName>
    </submittedName>
</protein>
<dbReference type="InParanoid" id="A7F8D0"/>
<proteinExistence type="predicted"/>
<gene>
    <name evidence="1" type="ORF">SS1G_13861</name>
</gene>
<dbReference type="KEGG" id="ssl:SS1G_13861"/>